<evidence type="ECO:0000256" key="6">
    <source>
        <dbReference type="ARBA" id="ARBA00023065"/>
    </source>
</evidence>
<evidence type="ECO:0000256" key="11">
    <source>
        <dbReference type="ARBA" id="ARBA00023303"/>
    </source>
</evidence>
<dbReference type="InterPro" id="IPR019594">
    <property type="entry name" value="Glu/Gly-bd"/>
</dbReference>
<dbReference type="InParanoid" id="B7PFU4"/>
<dbReference type="VEuPathDB" id="VectorBase:ISCW017629"/>
<reference evidence="13 15" key="1">
    <citation type="submission" date="2008-03" db="EMBL/GenBank/DDBJ databases">
        <title>Annotation of Ixodes scapularis.</title>
        <authorList>
            <consortium name="Ixodes scapularis Genome Project Consortium"/>
            <person name="Caler E."/>
            <person name="Hannick L.I."/>
            <person name="Bidwell S."/>
            <person name="Joardar V."/>
            <person name="Thiagarajan M."/>
            <person name="Amedeo P."/>
            <person name="Galinsky K.J."/>
            <person name="Schobel S."/>
            <person name="Inman J."/>
            <person name="Hostetler J."/>
            <person name="Miller J."/>
            <person name="Hammond M."/>
            <person name="Megy K."/>
            <person name="Lawson D."/>
            <person name="Kodira C."/>
            <person name="Sutton G."/>
            <person name="Meyer J."/>
            <person name="Hill C.A."/>
            <person name="Birren B."/>
            <person name="Nene V."/>
            <person name="Collins F."/>
            <person name="Alarcon-Chaidez F."/>
            <person name="Wikel S."/>
            <person name="Strausberg R."/>
        </authorList>
    </citation>
    <scope>NUCLEOTIDE SEQUENCE [LARGE SCALE GENOMIC DNA]</scope>
    <source>
        <strain evidence="15">Wikel</strain>
        <strain evidence="13">Wikel colony</strain>
    </source>
</reference>
<dbReference type="PaxDb" id="6945-B7PFU4"/>
<keyword evidence="10" id="KW-1071">Ligand-gated ion channel</keyword>
<dbReference type="PANTHER" id="PTHR42643:SF38">
    <property type="entry name" value="IONOTROPIC RECEPTOR 100A"/>
    <property type="match status" value="1"/>
</dbReference>
<keyword evidence="15" id="KW-1185">Reference proteome</keyword>
<proteinExistence type="predicted"/>
<dbReference type="VEuPathDB" id="VectorBase:ISCP_027704"/>
<keyword evidence="8" id="KW-0675">Receptor</keyword>
<keyword evidence="3" id="KW-1003">Cell membrane</keyword>
<dbReference type="AlphaFoldDB" id="B7PFU4"/>
<dbReference type="Gene3D" id="3.40.190.10">
    <property type="entry name" value="Periplasmic binding protein-like II"/>
    <property type="match status" value="1"/>
</dbReference>
<evidence type="ECO:0000256" key="10">
    <source>
        <dbReference type="ARBA" id="ARBA00023286"/>
    </source>
</evidence>
<dbReference type="EMBL" id="ABJB010322756">
    <property type="status" value="NOT_ANNOTATED_CDS"/>
    <property type="molecule type" value="Genomic_DNA"/>
</dbReference>
<gene>
    <name evidence="13" type="ORF">IscW_ISCW017629</name>
</gene>
<evidence type="ECO:0000256" key="1">
    <source>
        <dbReference type="ARBA" id="ARBA00004651"/>
    </source>
</evidence>
<evidence type="ECO:0000313" key="15">
    <source>
        <dbReference type="Proteomes" id="UP000001555"/>
    </source>
</evidence>
<dbReference type="SMART" id="SM00918">
    <property type="entry name" value="Lig_chan-Glu_bd"/>
    <property type="match status" value="1"/>
</dbReference>
<sequence>MQDGLLKIGGPMGKILNSVQESLNFTYTVQIPEDRQWGRLLPDGTATGMIGMLVRNEADWAVNPFAQTYDRFMATSFTAEMGCTDLAILAGSPWNEDDNLFGLIVAFDWQEKRLVDTKHLLTP</sequence>
<evidence type="ECO:0000259" key="12">
    <source>
        <dbReference type="SMART" id="SM00918"/>
    </source>
</evidence>
<evidence type="ECO:0000256" key="8">
    <source>
        <dbReference type="ARBA" id="ARBA00023170"/>
    </source>
</evidence>
<comment type="subcellular location">
    <subcellularLocation>
        <location evidence="1">Cell membrane</location>
        <topology evidence="1">Multi-pass membrane protein</topology>
    </subcellularLocation>
</comment>
<keyword evidence="6" id="KW-0406">Ion transport</keyword>
<dbReference type="EMBL" id="ABJB010133261">
    <property type="status" value="NOT_ANNOTATED_CDS"/>
    <property type="molecule type" value="Genomic_DNA"/>
</dbReference>
<dbReference type="SUPFAM" id="SSF53850">
    <property type="entry name" value="Periplasmic binding protein-like II"/>
    <property type="match status" value="1"/>
</dbReference>
<dbReference type="HOGENOM" id="CLU_2017738_0_0_1"/>
<evidence type="ECO:0000256" key="3">
    <source>
        <dbReference type="ARBA" id="ARBA00022475"/>
    </source>
</evidence>
<protein>
    <recommendedName>
        <fullName evidence="12">Ionotropic glutamate receptor L-glutamate and glycine-binding domain-containing protein</fullName>
    </recommendedName>
</protein>
<keyword evidence="5" id="KW-1133">Transmembrane helix</keyword>
<keyword evidence="4" id="KW-0812">Transmembrane</keyword>
<dbReference type="EMBL" id="DS704057">
    <property type="protein sequence ID" value="EEC05466.1"/>
    <property type="molecule type" value="Genomic_DNA"/>
</dbReference>
<keyword evidence="11" id="KW-0407">Ion channel</keyword>
<dbReference type="EnsemblMetazoa" id="ISCW017629-RA">
    <property type="protein sequence ID" value="ISCW017629-PA"/>
    <property type="gene ID" value="ISCW017629"/>
</dbReference>
<dbReference type="Pfam" id="PF10613">
    <property type="entry name" value="Lig_chan-Glu_bd"/>
    <property type="match status" value="1"/>
</dbReference>
<evidence type="ECO:0000313" key="14">
    <source>
        <dbReference type="EnsemblMetazoa" id="ISCW017629-PA"/>
    </source>
</evidence>
<evidence type="ECO:0000256" key="2">
    <source>
        <dbReference type="ARBA" id="ARBA00022448"/>
    </source>
</evidence>
<dbReference type="VEuPathDB" id="VectorBase:ISCI017629"/>
<keyword evidence="7" id="KW-0472">Membrane</keyword>
<dbReference type="GO" id="GO:0005886">
    <property type="term" value="C:plasma membrane"/>
    <property type="evidence" value="ECO:0007669"/>
    <property type="project" value="UniProtKB-SubCell"/>
</dbReference>
<evidence type="ECO:0000256" key="4">
    <source>
        <dbReference type="ARBA" id="ARBA00022692"/>
    </source>
</evidence>
<organism>
    <name type="scientific">Ixodes scapularis</name>
    <name type="common">Black-legged tick</name>
    <name type="synonym">Deer tick</name>
    <dbReference type="NCBI Taxonomy" id="6945"/>
    <lineage>
        <taxon>Eukaryota</taxon>
        <taxon>Metazoa</taxon>
        <taxon>Ecdysozoa</taxon>
        <taxon>Arthropoda</taxon>
        <taxon>Chelicerata</taxon>
        <taxon>Arachnida</taxon>
        <taxon>Acari</taxon>
        <taxon>Parasitiformes</taxon>
        <taxon>Ixodida</taxon>
        <taxon>Ixodoidea</taxon>
        <taxon>Ixodidae</taxon>
        <taxon>Ixodinae</taxon>
        <taxon>Ixodes</taxon>
    </lineage>
</organism>
<evidence type="ECO:0000256" key="9">
    <source>
        <dbReference type="ARBA" id="ARBA00023180"/>
    </source>
</evidence>
<dbReference type="EMBL" id="ABJB010389906">
    <property type="status" value="NOT_ANNOTATED_CDS"/>
    <property type="molecule type" value="Genomic_DNA"/>
</dbReference>
<keyword evidence="9" id="KW-0325">Glycoprotein</keyword>
<reference evidence="14" key="2">
    <citation type="submission" date="2020-05" db="UniProtKB">
        <authorList>
            <consortium name="EnsemblMetazoa"/>
        </authorList>
    </citation>
    <scope>IDENTIFICATION</scope>
    <source>
        <strain evidence="14">wikel</strain>
    </source>
</reference>
<evidence type="ECO:0000256" key="7">
    <source>
        <dbReference type="ARBA" id="ARBA00023136"/>
    </source>
</evidence>
<dbReference type="Proteomes" id="UP000001555">
    <property type="component" value="Unassembled WGS sequence"/>
</dbReference>
<dbReference type="OrthoDB" id="6511345at2759"/>
<evidence type="ECO:0000313" key="13">
    <source>
        <dbReference type="EMBL" id="EEC05466.1"/>
    </source>
</evidence>
<name>B7PFU4_IXOSC</name>
<dbReference type="InterPro" id="IPR052192">
    <property type="entry name" value="Insect_Ionotropic_Sensory_Rcpt"/>
</dbReference>
<dbReference type="GO" id="GO:0015276">
    <property type="term" value="F:ligand-gated monoatomic ion channel activity"/>
    <property type="evidence" value="ECO:0007669"/>
    <property type="project" value="InterPro"/>
</dbReference>
<keyword evidence="2" id="KW-0813">Transport</keyword>
<dbReference type="PANTHER" id="PTHR42643">
    <property type="entry name" value="IONOTROPIC RECEPTOR 20A-RELATED"/>
    <property type="match status" value="1"/>
</dbReference>
<evidence type="ECO:0000256" key="5">
    <source>
        <dbReference type="ARBA" id="ARBA00022989"/>
    </source>
</evidence>
<feature type="domain" description="Ionotropic glutamate receptor L-glutamate and glycine-binding" evidence="12">
    <location>
        <begin position="1"/>
        <end position="55"/>
    </location>
</feature>
<accession>B7PFU4</accession>